<accession>A0A1C3YVS8</accession>
<dbReference type="Gene3D" id="3.30.230.10">
    <property type="match status" value="1"/>
</dbReference>
<evidence type="ECO:0000259" key="8">
    <source>
        <dbReference type="Pfam" id="PF18376"/>
    </source>
</evidence>
<dbReference type="FunFam" id="3.30.230.10:FF:000072">
    <property type="entry name" value="Diphosphomevalonate decarboxylase"/>
    <property type="match status" value="1"/>
</dbReference>
<dbReference type="PIRSF" id="PIRSF015950">
    <property type="entry name" value="Mev_P_decrbx"/>
    <property type="match status" value="1"/>
</dbReference>
<evidence type="ECO:0000256" key="5">
    <source>
        <dbReference type="ARBA" id="ARBA00022840"/>
    </source>
</evidence>
<dbReference type="InterPro" id="IPR053859">
    <property type="entry name" value="MVD-like_N"/>
</dbReference>
<keyword evidence="5" id="KW-0067">ATP-binding</keyword>
<evidence type="ECO:0000256" key="1">
    <source>
        <dbReference type="ARBA" id="ARBA00008831"/>
    </source>
</evidence>
<dbReference type="Proteomes" id="UP000199268">
    <property type="component" value="Unassembled WGS sequence"/>
</dbReference>
<dbReference type="EC" id="4.1.1.33" evidence="2"/>
<dbReference type="Pfam" id="PF22700">
    <property type="entry name" value="MVD-like_N"/>
    <property type="match status" value="1"/>
</dbReference>
<evidence type="ECO:0000256" key="7">
    <source>
        <dbReference type="ARBA" id="ARBA00023239"/>
    </source>
</evidence>
<dbReference type="EMBL" id="FMAO01000001">
    <property type="protein sequence ID" value="SCB74195.1"/>
    <property type="molecule type" value="Genomic_DNA"/>
</dbReference>
<dbReference type="SUPFAM" id="SSF54211">
    <property type="entry name" value="Ribosomal protein S5 domain 2-like"/>
    <property type="match status" value="1"/>
</dbReference>
<evidence type="ECO:0000256" key="4">
    <source>
        <dbReference type="ARBA" id="ARBA00022741"/>
    </source>
</evidence>
<protein>
    <recommendedName>
        <fullName evidence="2">diphosphomevalonate decarboxylase</fullName>
        <ecNumber evidence="2">4.1.1.33</ecNumber>
    </recommendedName>
</protein>
<dbReference type="InterPro" id="IPR020568">
    <property type="entry name" value="Ribosomal_Su5_D2-typ_SF"/>
</dbReference>
<evidence type="ECO:0000256" key="3">
    <source>
        <dbReference type="ARBA" id="ARBA00022516"/>
    </source>
</evidence>
<dbReference type="InterPro" id="IPR041431">
    <property type="entry name" value="Mvd1_C"/>
</dbReference>
<feature type="domain" description="Diphosphomevalonate decarboxylase-like N-terminal" evidence="9">
    <location>
        <begin position="7"/>
        <end position="156"/>
    </location>
</feature>
<keyword evidence="11" id="KW-1185">Reference proteome</keyword>
<dbReference type="NCBIfam" id="TIGR01240">
    <property type="entry name" value="mevDPdecarb"/>
    <property type="match status" value="1"/>
</dbReference>
<dbReference type="GO" id="GO:0019287">
    <property type="term" value="P:isopentenyl diphosphate biosynthetic process, mevalonate pathway"/>
    <property type="evidence" value="ECO:0007669"/>
    <property type="project" value="InterPro"/>
</dbReference>
<sequence length="327" mass="35310">MHFTARAHTNIALLKYWGKVDTEIITPTTTSISLTLDEFYTDTTVWFDEKLNADQFVLDNETVTGHAMQKVSRFLDIVRQQAGIQTYASVISTNHVPTAAGLASSASAFAALAGAASKAAGLDLTLTELSRLARHGSGSATRSIFGGFAQWTPGNDLTSVGSPLVSDVDWPIQLMTVVINDQPKKVGSRAGMQHAMETSPFYDLWVNTANQQVNAMIKAIQNHDLNTIGQIAESNALQMHATNTTAVPPFNYLTDKSWEVILIAQQLRQQGIPVYATMDAGPNVKLISNPCDTETIKNALLSVVSEDKIINAHPGPEIKISAGDIIC</sequence>
<comment type="similarity">
    <text evidence="1">Belongs to the diphosphomevalonate decarboxylase family.</text>
</comment>
<dbReference type="SUPFAM" id="SSF55060">
    <property type="entry name" value="GHMP Kinase, C-terminal domain"/>
    <property type="match status" value="1"/>
</dbReference>
<proteinExistence type="inferred from homology"/>
<dbReference type="GO" id="GO:0005524">
    <property type="term" value="F:ATP binding"/>
    <property type="evidence" value="ECO:0007669"/>
    <property type="project" value="UniProtKB-KW"/>
</dbReference>
<feature type="domain" description="Mvd1 C-terminal" evidence="8">
    <location>
        <begin position="176"/>
        <end position="308"/>
    </location>
</feature>
<dbReference type="GO" id="GO:0004163">
    <property type="term" value="F:diphosphomevalonate decarboxylase activity"/>
    <property type="evidence" value="ECO:0007669"/>
    <property type="project" value="UniProtKB-EC"/>
</dbReference>
<dbReference type="PANTHER" id="PTHR10977:SF3">
    <property type="entry name" value="DIPHOSPHOMEVALONATE DECARBOXYLASE"/>
    <property type="match status" value="1"/>
</dbReference>
<dbReference type="InterPro" id="IPR029765">
    <property type="entry name" value="Mev_diP_decarb"/>
</dbReference>
<evidence type="ECO:0000313" key="10">
    <source>
        <dbReference type="EMBL" id="SCB74195.1"/>
    </source>
</evidence>
<evidence type="ECO:0000259" key="9">
    <source>
        <dbReference type="Pfam" id="PF22700"/>
    </source>
</evidence>
<gene>
    <name evidence="10" type="ORF">GA0061074_101164</name>
</gene>
<dbReference type="OrthoDB" id="5498344at2"/>
<keyword evidence="6" id="KW-0443">Lipid metabolism</keyword>
<dbReference type="STRING" id="1505725.GA0061074_101164"/>
<keyword evidence="3" id="KW-0444">Lipid biosynthesis</keyword>
<dbReference type="PANTHER" id="PTHR10977">
    <property type="entry name" value="DIPHOSPHOMEVALONATE DECARBOXYLASE"/>
    <property type="match status" value="1"/>
</dbReference>
<dbReference type="InterPro" id="IPR036554">
    <property type="entry name" value="GHMP_kinase_C_sf"/>
</dbReference>
<evidence type="ECO:0000256" key="2">
    <source>
        <dbReference type="ARBA" id="ARBA00012296"/>
    </source>
</evidence>
<organism evidence="10 11">
    <name type="scientific">Weissella bombi</name>
    <dbReference type="NCBI Taxonomy" id="1505725"/>
    <lineage>
        <taxon>Bacteria</taxon>
        <taxon>Bacillati</taxon>
        <taxon>Bacillota</taxon>
        <taxon>Bacilli</taxon>
        <taxon>Lactobacillales</taxon>
        <taxon>Lactobacillaceae</taxon>
        <taxon>Weissella</taxon>
    </lineage>
</organism>
<dbReference type="InterPro" id="IPR005935">
    <property type="entry name" value="Mev_decarb"/>
</dbReference>
<dbReference type="GO" id="GO:0005829">
    <property type="term" value="C:cytosol"/>
    <property type="evidence" value="ECO:0007669"/>
    <property type="project" value="InterPro"/>
</dbReference>
<name>A0A1C3YVS8_9LACO</name>
<dbReference type="Pfam" id="PF18376">
    <property type="entry name" value="MDD_C"/>
    <property type="match status" value="1"/>
</dbReference>
<evidence type="ECO:0000313" key="11">
    <source>
        <dbReference type="Proteomes" id="UP000199268"/>
    </source>
</evidence>
<keyword evidence="7" id="KW-0456">Lyase</keyword>
<dbReference type="AlphaFoldDB" id="A0A1C3YVS8"/>
<dbReference type="RefSeq" id="WP_092461210.1">
    <property type="nucleotide sequence ID" value="NZ_BJEE01000002.1"/>
</dbReference>
<evidence type="ECO:0000256" key="6">
    <source>
        <dbReference type="ARBA" id="ARBA00023098"/>
    </source>
</evidence>
<keyword evidence="4" id="KW-0547">Nucleotide-binding</keyword>
<dbReference type="Gene3D" id="3.30.70.890">
    <property type="entry name" value="GHMP kinase, C-terminal domain"/>
    <property type="match status" value="1"/>
</dbReference>
<dbReference type="InterPro" id="IPR014721">
    <property type="entry name" value="Ribsml_uS5_D2-typ_fold_subgr"/>
</dbReference>
<reference evidence="11" key="1">
    <citation type="submission" date="2016-08" db="EMBL/GenBank/DDBJ databases">
        <authorList>
            <person name="Varghese N."/>
            <person name="Submissions Spin"/>
        </authorList>
    </citation>
    <scope>NUCLEOTIDE SEQUENCE [LARGE SCALE GENOMIC DNA]</scope>
    <source>
        <strain evidence="11">R-53094</strain>
    </source>
</reference>